<comment type="subcellular location">
    <subcellularLocation>
        <location evidence="1">Cell membrane</location>
        <topology evidence="1">Multi-pass membrane protein</topology>
    </subcellularLocation>
</comment>
<comment type="caution">
    <text evidence="14">The sequence shown here is derived from an EMBL/GenBank/DDBJ whole genome shotgun (WGS) entry which is preliminary data.</text>
</comment>
<dbReference type="SFLD" id="SFLDS00003">
    <property type="entry name" value="Haloacid_Dehalogenase"/>
    <property type="match status" value="1"/>
</dbReference>
<dbReference type="InterPro" id="IPR036163">
    <property type="entry name" value="HMA_dom_sf"/>
</dbReference>
<dbReference type="SUPFAM" id="SSF81665">
    <property type="entry name" value="Calcium ATPase, transmembrane domain M"/>
    <property type="match status" value="1"/>
</dbReference>
<dbReference type="Gene3D" id="3.40.1110.10">
    <property type="entry name" value="Calcium-transporting ATPase, cytoplasmic domain N"/>
    <property type="match status" value="1"/>
</dbReference>
<evidence type="ECO:0000256" key="12">
    <source>
        <dbReference type="SAM" id="Phobius"/>
    </source>
</evidence>
<keyword evidence="4 12" id="KW-0812">Transmembrane</keyword>
<dbReference type="FunFam" id="2.70.150.10:FF:000020">
    <property type="entry name" value="Copper-exporting P-type ATPase A"/>
    <property type="match status" value="1"/>
</dbReference>
<evidence type="ECO:0000256" key="3">
    <source>
        <dbReference type="ARBA" id="ARBA00022475"/>
    </source>
</evidence>
<organism evidence="14 15">
    <name type="scientific">Rhodocyclus tenuis</name>
    <name type="common">Rhodospirillum tenue</name>
    <dbReference type="NCBI Taxonomy" id="1066"/>
    <lineage>
        <taxon>Bacteria</taxon>
        <taxon>Pseudomonadati</taxon>
        <taxon>Pseudomonadota</taxon>
        <taxon>Betaproteobacteria</taxon>
        <taxon>Rhodocyclales</taxon>
        <taxon>Rhodocyclaceae</taxon>
        <taxon>Rhodocyclus</taxon>
    </lineage>
</organism>
<dbReference type="GO" id="GO:0060003">
    <property type="term" value="P:copper ion export"/>
    <property type="evidence" value="ECO:0007669"/>
    <property type="project" value="UniProtKB-ARBA"/>
</dbReference>
<keyword evidence="6" id="KW-0547">Nucleotide-binding</keyword>
<dbReference type="PRINTS" id="PR00943">
    <property type="entry name" value="CUATPASE"/>
</dbReference>
<evidence type="ECO:0000256" key="2">
    <source>
        <dbReference type="ARBA" id="ARBA00006024"/>
    </source>
</evidence>
<dbReference type="PROSITE" id="PS01047">
    <property type="entry name" value="HMA_1"/>
    <property type="match status" value="2"/>
</dbReference>
<dbReference type="InterPro" id="IPR017969">
    <property type="entry name" value="Heavy-metal-associated_CS"/>
</dbReference>
<keyword evidence="9 12" id="KW-1133">Transmembrane helix</keyword>
<evidence type="ECO:0000256" key="8">
    <source>
        <dbReference type="ARBA" id="ARBA00022967"/>
    </source>
</evidence>
<evidence type="ECO:0000256" key="1">
    <source>
        <dbReference type="ARBA" id="ARBA00004651"/>
    </source>
</evidence>
<evidence type="ECO:0000313" key="15">
    <source>
        <dbReference type="Proteomes" id="UP000587070"/>
    </source>
</evidence>
<dbReference type="GO" id="GO:0043682">
    <property type="term" value="F:P-type divalent copper transporter activity"/>
    <property type="evidence" value="ECO:0007669"/>
    <property type="project" value="TreeGrafter"/>
</dbReference>
<evidence type="ECO:0000313" key="14">
    <source>
        <dbReference type="EMBL" id="MBB4246981.1"/>
    </source>
</evidence>
<keyword evidence="10 12" id="KW-0472">Membrane</keyword>
<protein>
    <submittedName>
        <fullName evidence="14">Cu+-exporting ATPase</fullName>
    </submittedName>
</protein>
<dbReference type="GO" id="GO:0016887">
    <property type="term" value="F:ATP hydrolysis activity"/>
    <property type="evidence" value="ECO:0007669"/>
    <property type="project" value="InterPro"/>
</dbReference>
<dbReference type="SFLD" id="SFLDF00027">
    <property type="entry name" value="p-type_atpase"/>
    <property type="match status" value="1"/>
</dbReference>
<dbReference type="AlphaFoldDB" id="A0A840G6F5"/>
<dbReference type="Pfam" id="PF00403">
    <property type="entry name" value="HMA"/>
    <property type="match status" value="2"/>
</dbReference>
<evidence type="ECO:0000256" key="5">
    <source>
        <dbReference type="ARBA" id="ARBA00022723"/>
    </source>
</evidence>
<dbReference type="GO" id="GO:0005524">
    <property type="term" value="F:ATP binding"/>
    <property type="evidence" value="ECO:0007669"/>
    <property type="project" value="UniProtKB-KW"/>
</dbReference>
<dbReference type="Gene3D" id="3.30.70.100">
    <property type="match status" value="2"/>
</dbReference>
<evidence type="ECO:0000256" key="9">
    <source>
        <dbReference type="ARBA" id="ARBA00022989"/>
    </source>
</evidence>
<accession>A0A840G6F5</accession>
<evidence type="ECO:0000256" key="7">
    <source>
        <dbReference type="ARBA" id="ARBA00022840"/>
    </source>
</evidence>
<dbReference type="InterPro" id="IPR044492">
    <property type="entry name" value="P_typ_ATPase_HD_dom"/>
</dbReference>
<keyword evidence="15" id="KW-1185">Reference proteome</keyword>
<dbReference type="RefSeq" id="WP_228273651.1">
    <property type="nucleotide sequence ID" value="NZ_JACIGE010000004.1"/>
</dbReference>
<dbReference type="GO" id="GO:0005886">
    <property type="term" value="C:plasma membrane"/>
    <property type="evidence" value="ECO:0007669"/>
    <property type="project" value="UniProtKB-SubCell"/>
</dbReference>
<dbReference type="InterPro" id="IPR023299">
    <property type="entry name" value="ATPase_P-typ_cyto_dom_N"/>
</dbReference>
<feature type="transmembrane region" description="Helical" evidence="12">
    <location>
        <begin position="835"/>
        <end position="852"/>
    </location>
</feature>
<dbReference type="InterPro" id="IPR006121">
    <property type="entry name" value="HMA_dom"/>
</dbReference>
<dbReference type="EMBL" id="JACIGE010000004">
    <property type="protein sequence ID" value="MBB4246981.1"/>
    <property type="molecule type" value="Genomic_DNA"/>
</dbReference>
<dbReference type="Gene3D" id="1.20.1110.10">
    <property type="entry name" value="Calcium-transporting ATPase, transmembrane domain"/>
    <property type="match status" value="1"/>
</dbReference>
<dbReference type="PROSITE" id="PS00154">
    <property type="entry name" value="ATPASE_E1_E2"/>
    <property type="match status" value="1"/>
</dbReference>
<dbReference type="PROSITE" id="PS50846">
    <property type="entry name" value="HMA_2"/>
    <property type="match status" value="2"/>
</dbReference>
<dbReference type="SFLD" id="SFLDG00002">
    <property type="entry name" value="C1.7:_P-type_atpase_like"/>
    <property type="match status" value="1"/>
</dbReference>
<dbReference type="NCBIfam" id="TIGR01494">
    <property type="entry name" value="ATPase_P-type"/>
    <property type="match status" value="2"/>
</dbReference>
<evidence type="ECO:0000259" key="13">
    <source>
        <dbReference type="PROSITE" id="PS50846"/>
    </source>
</evidence>
<dbReference type="InterPro" id="IPR023214">
    <property type="entry name" value="HAD_sf"/>
</dbReference>
<keyword evidence="7" id="KW-0067">ATP-binding</keyword>
<evidence type="ECO:0000256" key="11">
    <source>
        <dbReference type="SAM" id="MobiDB-lite"/>
    </source>
</evidence>
<evidence type="ECO:0000256" key="10">
    <source>
        <dbReference type="ARBA" id="ARBA00023136"/>
    </source>
</evidence>
<reference evidence="14 15" key="1">
    <citation type="submission" date="2020-08" db="EMBL/GenBank/DDBJ databases">
        <title>Genome sequencing of Purple Non-Sulfur Bacteria from various extreme environments.</title>
        <authorList>
            <person name="Mayer M."/>
        </authorList>
    </citation>
    <scope>NUCLEOTIDE SEQUENCE [LARGE SCALE GENOMIC DNA]</scope>
    <source>
        <strain evidence="14 15">2761</strain>
    </source>
</reference>
<feature type="domain" description="HMA" evidence="13">
    <location>
        <begin position="86"/>
        <end position="151"/>
    </location>
</feature>
<feature type="transmembrane region" description="Helical" evidence="12">
    <location>
        <begin position="456"/>
        <end position="480"/>
    </location>
</feature>
<dbReference type="InterPro" id="IPR023298">
    <property type="entry name" value="ATPase_P-typ_TM_dom_sf"/>
</dbReference>
<proteinExistence type="inferred from homology"/>
<dbReference type="InterPro" id="IPR059000">
    <property type="entry name" value="ATPase_P-type_domA"/>
</dbReference>
<dbReference type="SUPFAM" id="SSF56784">
    <property type="entry name" value="HAD-like"/>
    <property type="match status" value="1"/>
</dbReference>
<feature type="transmembrane region" description="Helical" evidence="12">
    <location>
        <begin position="270"/>
        <end position="288"/>
    </location>
</feature>
<dbReference type="GO" id="GO:0005507">
    <property type="term" value="F:copper ion binding"/>
    <property type="evidence" value="ECO:0007669"/>
    <property type="project" value="TreeGrafter"/>
</dbReference>
<feature type="region of interest" description="Disordered" evidence="11">
    <location>
        <begin position="533"/>
        <end position="563"/>
    </location>
</feature>
<evidence type="ECO:0000256" key="4">
    <source>
        <dbReference type="ARBA" id="ARBA00022692"/>
    </source>
</evidence>
<keyword evidence="5" id="KW-0479">Metal-binding</keyword>
<dbReference type="CDD" id="cd02094">
    <property type="entry name" value="P-type_ATPase_Cu-like"/>
    <property type="match status" value="1"/>
</dbReference>
<dbReference type="InterPro" id="IPR001757">
    <property type="entry name" value="P_typ_ATPase"/>
</dbReference>
<dbReference type="SUPFAM" id="SSF81653">
    <property type="entry name" value="Calcium ATPase, transduction domain A"/>
    <property type="match status" value="1"/>
</dbReference>
<dbReference type="Pfam" id="PF00122">
    <property type="entry name" value="E1-E2_ATPase"/>
    <property type="match status" value="1"/>
</dbReference>
<dbReference type="Pfam" id="PF00702">
    <property type="entry name" value="Hydrolase"/>
    <property type="match status" value="1"/>
</dbReference>
<dbReference type="Gene3D" id="3.40.50.1000">
    <property type="entry name" value="HAD superfamily/HAD-like"/>
    <property type="match status" value="2"/>
</dbReference>
<sequence>MSAPAGRRRRLDLPVSGMSCAACSARLEKVLNRLPGVQASVDLASERARVDLLVQEEGAAPSSDSVATPQQVLDAVAEAGFSVPEQTIELGVEGMSCAACSARLEKVLNRLPGVQASVDLAGERARIRYVPGLADPASLALAIGGAGFVGRVLDAHSGRARAEEKARKLAVWRGELQRFWIAVVLSVPLVAPMLLMPFGGSAHEEWLPRWLQLALATPVQFWIGWRFYAGGWKSLRGGGANMDVLVALGSTMAWAFSAVVTLLGRHDLHVYFEASAAVITLVLLGKLLEARAKLRMSEAIEALLRLQPKTARVERDGRLLEIDAGLLIPGDIFVVRPGESVPVDGEVIDGASSVDEAMLSGESMPLAKRAGDRVFAATANGEGMLRCRATGVGEHTLLAGIIRRVAEAQASKAPVQALADRISAVFVPVVCVLALLTFVGWLMVAGDLAQALVNAVAVLVIACPCALGLATPTAVAVGVGQGARAGILVRDVGALERAADLSVLVVDKTGTLTRGEPELSDIVVLGAGEAAGAAGESGPTPLVAGAAGEETDSVAGRDGGDSVLGRETAGAATSLAPAARAMLGLAAALEQGSEHPLARAVLRRAAAEGLRLPPVSEFLAVPGRGIEARIDGRRLRLGAPDWFAASELPQAQIDALAAGGKTVVVLADDAQLLALFAVADALRETSRAAVARLRATGIRVVMLTGDNAATAAAIAAAAGIDEFRAGVLPGDKAAAVEALKGGGSLCVGMVGDGINDAPALAAADVGFAIGAGSDAAIEAADLTLVRNDLGGVNDAILLSRATRRKIRENLFFAFIYNALGLPLAAFGFLNPVVAGAAMAMSSLSVLSNSLLLRRWHP</sequence>
<dbReference type="InterPro" id="IPR036412">
    <property type="entry name" value="HAD-like_sf"/>
</dbReference>
<dbReference type="PRINTS" id="PR00942">
    <property type="entry name" value="CUATPASEI"/>
</dbReference>
<dbReference type="Gene3D" id="2.70.150.10">
    <property type="entry name" value="Calcium-transporting ATPase, cytoplasmic transduction domain A"/>
    <property type="match status" value="1"/>
</dbReference>
<feature type="transmembrane region" description="Helical" evidence="12">
    <location>
        <begin position="179"/>
        <end position="198"/>
    </location>
</feature>
<name>A0A840G6F5_RHOTE</name>
<gene>
    <name evidence="14" type="ORF">GGD90_001347</name>
</gene>
<feature type="transmembrane region" description="Helical" evidence="12">
    <location>
        <begin position="210"/>
        <end position="228"/>
    </location>
</feature>
<dbReference type="InterPro" id="IPR008250">
    <property type="entry name" value="ATPase_P-typ_transduc_dom_A_sf"/>
</dbReference>
<evidence type="ECO:0000256" key="6">
    <source>
        <dbReference type="ARBA" id="ARBA00022741"/>
    </source>
</evidence>
<keyword evidence="3" id="KW-1003">Cell membrane</keyword>
<dbReference type="Proteomes" id="UP000587070">
    <property type="component" value="Unassembled WGS sequence"/>
</dbReference>
<feature type="transmembrane region" description="Helical" evidence="12">
    <location>
        <begin position="422"/>
        <end position="444"/>
    </location>
</feature>
<dbReference type="PRINTS" id="PR00119">
    <property type="entry name" value="CATATPASE"/>
</dbReference>
<feature type="transmembrane region" description="Helical" evidence="12">
    <location>
        <begin position="810"/>
        <end position="829"/>
    </location>
</feature>
<feature type="domain" description="HMA" evidence="13">
    <location>
        <begin position="9"/>
        <end position="84"/>
    </location>
</feature>
<dbReference type="PANTHER" id="PTHR43520">
    <property type="entry name" value="ATP7, ISOFORM B"/>
    <property type="match status" value="1"/>
</dbReference>
<dbReference type="CDD" id="cd00371">
    <property type="entry name" value="HMA"/>
    <property type="match status" value="2"/>
</dbReference>
<comment type="similarity">
    <text evidence="2">Belongs to the cation transport ATPase (P-type) (TC 3.A.3) family. Type IB subfamily.</text>
</comment>
<dbReference type="GO" id="GO:0055070">
    <property type="term" value="P:copper ion homeostasis"/>
    <property type="evidence" value="ECO:0007669"/>
    <property type="project" value="TreeGrafter"/>
</dbReference>
<dbReference type="SUPFAM" id="SSF55008">
    <property type="entry name" value="HMA, heavy metal-associated domain"/>
    <property type="match status" value="2"/>
</dbReference>
<dbReference type="PANTHER" id="PTHR43520:SF8">
    <property type="entry name" value="P-TYPE CU(+) TRANSPORTER"/>
    <property type="match status" value="1"/>
</dbReference>
<feature type="transmembrane region" description="Helical" evidence="12">
    <location>
        <begin position="240"/>
        <end position="264"/>
    </location>
</feature>
<dbReference type="InterPro" id="IPR018303">
    <property type="entry name" value="ATPase_P-typ_P_site"/>
</dbReference>
<keyword evidence="8" id="KW-1278">Translocase</keyword>